<keyword evidence="2" id="KW-1185">Reference proteome</keyword>
<evidence type="ECO:0000313" key="1">
    <source>
        <dbReference type="EMBL" id="TFK43040.1"/>
    </source>
</evidence>
<gene>
    <name evidence="1" type="ORF">BDQ12DRAFT_575539</name>
</gene>
<organism evidence="1 2">
    <name type="scientific">Crucibulum laeve</name>
    <dbReference type="NCBI Taxonomy" id="68775"/>
    <lineage>
        <taxon>Eukaryota</taxon>
        <taxon>Fungi</taxon>
        <taxon>Dikarya</taxon>
        <taxon>Basidiomycota</taxon>
        <taxon>Agaricomycotina</taxon>
        <taxon>Agaricomycetes</taxon>
        <taxon>Agaricomycetidae</taxon>
        <taxon>Agaricales</taxon>
        <taxon>Agaricineae</taxon>
        <taxon>Nidulariaceae</taxon>
        <taxon>Crucibulum</taxon>
    </lineage>
</organism>
<reference evidence="1 2" key="1">
    <citation type="journal article" date="2019" name="Nat. Ecol. Evol.">
        <title>Megaphylogeny resolves global patterns of mushroom evolution.</title>
        <authorList>
            <person name="Varga T."/>
            <person name="Krizsan K."/>
            <person name="Foldi C."/>
            <person name="Dima B."/>
            <person name="Sanchez-Garcia M."/>
            <person name="Sanchez-Ramirez S."/>
            <person name="Szollosi G.J."/>
            <person name="Szarkandi J.G."/>
            <person name="Papp V."/>
            <person name="Albert L."/>
            <person name="Andreopoulos W."/>
            <person name="Angelini C."/>
            <person name="Antonin V."/>
            <person name="Barry K.W."/>
            <person name="Bougher N.L."/>
            <person name="Buchanan P."/>
            <person name="Buyck B."/>
            <person name="Bense V."/>
            <person name="Catcheside P."/>
            <person name="Chovatia M."/>
            <person name="Cooper J."/>
            <person name="Damon W."/>
            <person name="Desjardin D."/>
            <person name="Finy P."/>
            <person name="Geml J."/>
            <person name="Haridas S."/>
            <person name="Hughes K."/>
            <person name="Justo A."/>
            <person name="Karasinski D."/>
            <person name="Kautmanova I."/>
            <person name="Kiss B."/>
            <person name="Kocsube S."/>
            <person name="Kotiranta H."/>
            <person name="LaButti K.M."/>
            <person name="Lechner B.E."/>
            <person name="Liimatainen K."/>
            <person name="Lipzen A."/>
            <person name="Lukacs Z."/>
            <person name="Mihaltcheva S."/>
            <person name="Morgado L.N."/>
            <person name="Niskanen T."/>
            <person name="Noordeloos M.E."/>
            <person name="Ohm R.A."/>
            <person name="Ortiz-Santana B."/>
            <person name="Ovrebo C."/>
            <person name="Racz N."/>
            <person name="Riley R."/>
            <person name="Savchenko A."/>
            <person name="Shiryaev A."/>
            <person name="Soop K."/>
            <person name="Spirin V."/>
            <person name="Szebenyi C."/>
            <person name="Tomsovsky M."/>
            <person name="Tulloss R.E."/>
            <person name="Uehling J."/>
            <person name="Grigoriev I.V."/>
            <person name="Vagvolgyi C."/>
            <person name="Papp T."/>
            <person name="Martin F.M."/>
            <person name="Miettinen O."/>
            <person name="Hibbett D.S."/>
            <person name="Nagy L.G."/>
        </authorList>
    </citation>
    <scope>NUCLEOTIDE SEQUENCE [LARGE SCALE GENOMIC DNA]</scope>
    <source>
        <strain evidence="1 2">CBS 166.37</strain>
    </source>
</reference>
<dbReference type="STRING" id="68775.A0A5C3MCY5"/>
<feature type="non-terminal residue" evidence="1">
    <location>
        <position position="135"/>
    </location>
</feature>
<feature type="non-terminal residue" evidence="1">
    <location>
        <position position="1"/>
    </location>
</feature>
<dbReference type="EMBL" id="ML213591">
    <property type="protein sequence ID" value="TFK43040.1"/>
    <property type="molecule type" value="Genomic_DNA"/>
</dbReference>
<dbReference type="Pfam" id="PF14223">
    <property type="entry name" value="Retrotran_gag_2"/>
    <property type="match status" value="1"/>
</dbReference>
<sequence length="135" mass="14959">ISTTATLSDSLPSSVPKFESSGANWPIFSLHFQDAVNAKGFWGHFDGSNPCPTLTSLSVPLHNSPALSKTDREVITKWDKDKQSARSLLTQKIPDAALMLVHNLSTVHQRWAKIQLEYTQKGAWACAELCTQFME</sequence>
<evidence type="ECO:0000313" key="2">
    <source>
        <dbReference type="Proteomes" id="UP000308652"/>
    </source>
</evidence>
<protein>
    <submittedName>
        <fullName evidence="1">Uncharacterized protein</fullName>
    </submittedName>
</protein>
<accession>A0A5C3MCY5</accession>
<dbReference type="Proteomes" id="UP000308652">
    <property type="component" value="Unassembled WGS sequence"/>
</dbReference>
<dbReference type="OrthoDB" id="3263038at2759"/>
<name>A0A5C3MCY5_9AGAR</name>
<dbReference type="AlphaFoldDB" id="A0A5C3MCY5"/>
<proteinExistence type="predicted"/>